<dbReference type="InterPro" id="IPR020472">
    <property type="entry name" value="WD40_PAC1"/>
</dbReference>
<keyword evidence="2" id="KW-0677">Repeat</keyword>
<evidence type="ECO:0000256" key="1">
    <source>
        <dbReference type="ARBA" id="ARBA00022574"/>
    </source>
</evidence>
<dbReference type="SMART" id="SM00320">
    <property type="entry name" value="WD40"/>
    <property type="match status" value="6"/>
</dbReference>
<sequence length="372" mass="41249">MQSSPSNAHVESIVTSQYGSQADQRLETNWNAGRFSNFYFPHPDHLDESHTAKVYCVTSSEKYLVSCSGDKSIRIWNLETQRLVVPPLLGHEESVLYVQFDEKEDIVISGGADAHVFIWQFSTGKLIRWIRKAHAESVLSLKFNDQYLVTTSKDKSIKVWDRRELDLTSTNDSTTNGLGLSPALTLQSGLSAAVIAVLLTEKHVISGSGDKRIKIWDIITGKCLNTISVHEKGIATLNLSPDGRRIISGSSDNTIRIIDIASGAELSCLNGHTNIVRSVALQSSGSDLANRMVSGSYDGTIIIWRQKADEQWEVDRTLSVQEAFRDEHGLPIGRLTEQEISSGWRVFSVQVSSRWIISGVQATTIVGWDFDI</sequence>
<dbReference type="PANTHER" id="PTHR44129">
    <property type="entry name" value="WD REPEAT-CONTAINING PROTEIN POP1"/>
    <property type="match status" value="1"/>
</dbReference>
<dbReference type="InterPro" id="IPR036322">
    <property type="entry name" value="WD40_repeat_dom_sf"/>
</dbReference>
<dbReference type="Gene3D" id="2.130.10.10">
    <property type="entry name" value="YVTN repeat-like/Quinoprotein amine dehydrogenase"/>
    <property type="match status" value="2"/>
</dbReference>
<evidence type="ECO:0000256" key="2">
    <source>
        <dbReference type="ARBA" id="ARBA00022737"/>
    </source>
</evidence>
<organism evidence="4 5">
    <name type="scientific">Lepidopterella palustris CBS 459.81</name>
    <dbReference type="NCBI Taxonomy" id="1314670"/>
    <lineage>
        <taxon>Eukaryota</taxon>
        <taxon>Fungi</taxon>
        <taxon>Dikarya</taxon>
        <taxon>Ascomycota</taxon>
        <taxon>Pezizomycotina</taxon>
        <taxon>Dothideomycetes</taxon>
        <taxon>Pleosporomycetidae</taxon>
        <taxon>Mytilinidiales</taxon>
        <taxon>Argynnaceae</taxon>
        <taxon>Lepidopterella</taxon>
    </lineage>
</organism>
<dbReference type="Proteomes" id="UP000250266">
    <property type="component" value="Unassembled WGS sequence"/>
</dbReference>
<evidence type="ECO:0000313" key="5">
    <source>
        <dbReference type="Proteomes" id="UP000250266"/>
    </source>
</evidence>
<dbReference type="AlphaFoldDB" id="A0A8E2ELN4"/>
<keyword evidence="5" id="KW-1185">Reference proteome</keyword>
<feature type="repeat" description="WD" evidence="3">
    <location>
        <begin position="47"/>
        <end position="86"/>
    </location>
</feature>
<dbReference type="InterPro" id="IPR050349">
    <property type="entry name" value="WD_LIS1/nudF_dynein_reg"/>
</dbReference>
<protein>
    <submittedName>
        <fullName evidence="4">WD40 repeat-like protein</fullName>
    </submittedName>
</protein>
<dbReference type="EMBL" id="KV744808">
    <property type="protein sequence ID" value="OCK86166.1"/>
    <property type="molecule type" value="Genomic_DNA"/>
</dbReference>
<dbReference type="PROSITE" id="PS50294">
    <property type="entry name" value="WD_REPEATS_REGION"/>
    <property type="match status" value="5"/>
</dbReference>
<dbReference type="OrthoDB" id="19711at2759"/>
<feature type="repeat" description="WD" evidence="3">
    <location>
        <begin position="131"/>
        <end position="170"/>
    </location>
</feature>
<evidence type="ECO:0000256" key="3">
    <source>
        <dbReference type="PROSITE-ProRule" id="PRU00221"/>
    </source>
</evidence>
<name>A0A8E2ELN4_9PEZI</name>
<feature type="repeat" description="WD" evidence="3">
    <location>
        <begin position="204"/>
        <end position="226"/>
    </location>
</feature>
<reference evidence="4 5" key="1">
    <citation type="journal article" date="2016" name="Nat. Commun.">
        <title>Ectomycorrhizal ecology is imprinted in the genome of the dominant symbiotic fungus Cenococcum geophilum.</title>
        <authorList>
            <consortium name="DOE Joint Genome Institute"/>
            <person name="Peter M."/>
            <person name="Kohler A."/>
            <person name="Ohm R.A."/>
            <person name="Kuo A."/>
            <person name="Krutzmann J."/>
            <person name="Morin E."/>
            <person name="Arend M."/>
            <person name="Barry K.W."/>
            <person name="Binder M."/>
            <person name="Choi C."/>
            <person name="Clum A."/>
            <person name="Copeland A."/>
            <person name="Grisel N."/>
            <person name="Haridas S."/>
            <person name="Kipfer T."/>
            <person name="LaButti K."/>
            <person name="Lindquist E."/>
            <person name="Lipzen A."/>
            <person name="Maire R."/>
            <person name="Meier B."/>
            <person name="Mihaltcheva S."/>
            <person name="Molinier V."/>
            <person name="Murat C."/>
            <person name="Poggeler S."/>
            <person name="Quandt C.A."/>
            <person name="Sperisen C."/>
            <person name="Tritt A."/>
            <person name="Tisserant E."/>
            <person name="Crous P.W."/>
            <person name="Henrissat B."/>
            <person name="Nehls U."/>
            <person name="Egli S."/>
            <person name="Spatafora J.W."/>
            <person name="Grigoriev I.V."/>
            <person name="Martin F.M."/>
        </authorList>
    </citation>
    <scope>NUCLEOTIDE SEQUENCE [LARGE SCALE GENOMIC DNA]</scope>
    <source>
        <strain evidence="4 5">CBS 459.81</strain>
    </source>
</reference>
<keyword evidence="1 3" id="KW-0853">WD repeat</keyword>
<dbReference type="InterPro" id="IPR001680">
    <property type="entry name" value="WD40_rpt"/>
</dbReference>
<dbReference type="PRINTS" id="PR00320">
    <property type="entry name" value="GPROTEINBRPT"/>
</dbReference>
<dbReference type="InterPro" id="IPR019775">
    <property type="entry name" value="WD40_repeat_CS"/>
</dbReference>
<dbReference type="PROSITE" id="PS50082">
    <property type="entry name" value="WD_REPEATS_2"/>
    <property type="match status" value="6"/>
</dbReference>
<proteinExistence type="predicted"/>
<feature type="repeat" description="WD" evidence="3">
    <location>
        <begin position="227"/>
        <end position="268"/>
    </location>
</feature>
<dbReference type="CDD" id="cd00200">
    <property type="entry name" value="WD40"/>
    <property type="match status" value="1"/>
</dbReference>
<feature type="repeat" description="WD" evidence="3">
    <location>
        <begin position="269"/>
        <end position="304"/>
    </location>
</feature>
<dbReference type="PROSITE" id="PS00678">
    <property type="entry name" value="WD_REPEATS_1"/>
    <property type="match status" value="2"/>
</dbReference>
<gene>
    <name evidence="4" type="ORF">K432DRAFT_285207</name>
</gene>
<accession>A0A8E2ELN4</accession>
<evidence type="ECO:0000313" key="4">
    <source>
        <dbReference type="EMBL" id="OCK86166.1"/>
    </source>
</evidence>
<feature type="repeat" description="WD" evidence="3">
    <location>
        <begin position="88"/>
        <end position="129"/>
    </location>
</feature>
<dbReference type="Pfam" id="PF00400">
    <property type="entry name" value="WD40"/>
    <property type="match status" value="6"/>
</dbReference>
<dbReference type="SUPFAM" id="SSF50978">
    <property type="entry name" value="WD40 repeat-like"/>
    <property type="match status" value="1"/>
</dbReference>
<dbReference type="InterPro" id="IPR015943">
    <property type="entry name" value="WD40/YVTN_repeat-like_dom_sf"/>
</dbReference>